<evidence type="ECO:0000313" key="2">
    <source>
        <dbReference type="EMBL" id="MBT9431054.1"/>
    </source>
</evidence>
<dbReference type="Pfam" id="PF05929">
    <property type="entry name" value="Phage_GPO"/>
    <property type="match status" value="1"/>
</dbReference>
<name>A0ABS5Y8T1_9GAMM</name>
<gene>
    <name evidence="2" type="ORF">JZM24_00670</name>
</gene>
<keyword evidence="3" id="KW-1185">Reference proteome</keyword>
<protein>
    <submittedName>
        <fullName evidence="2">GPO family capsid scaffolding protein</fullName>
    </submittedName>
</protein>
<sequence length="264" mass="28894">MKSQFFRVAVEGATSDGRTIERQHIQEMADAFDPAFRPARDNLEHVTSLLPDSLFKSQGDVLALKAEEIADGPLKGKLALLAQIDATDDMVALNQRRQKIYTSIEYYKKFADTGKAYLTGIAFTDNPASLGSEMMMFSAQHLADRGLFFGACEETHLAFEAPAVDKPRLFTHIAALFGKKPPSDDQRFDDVHQAVTLMAEHQQGLDARLGEFSALQEAMAALQARQGATENTLDALTARLGNTDRSPTRREPATGGKGVTLTDC</sequence>
<dbReference type="RefSeq" id="WP_215668235.1">
    <property type="nucleotide sequence ID" value="NZ_JAFJYC010000001.1"/>
</dbReference>
<accession>A0ABS5Y8T1</accession>
<feature type="region of interest" description="Disordered" evidence="1">
    <location>
        <begin position="239"/>
        <end position="264"/>
    </location>
</feature>
<organism evidence="2 3">
    <name type="scientific">Candidatus Sodalis endolongispinus</name>
    <dbReference type="NCBI Taxonomy" id="2812662"/>
    <lineage>
        <taxon>Bacteria</taxon>
        <taxon>Pseudomonadati</taxon>
        <taxon>Pseudomonadota</taxon>
        <taxon>Gammaproteobacteria</taxon>
        <taxon>Enterobacterales</taxon>
        <taxon>Bruguierivoracaceae</taxon>
        <taxon>Sodalis</taxon>
    </lineage>
</organism>
<dbReference type="EMBL" id="JAFJYC010000001">
    <property type="protein sequence ID" value="MBT9431054.1"/>
    <property type="molecule type" value="Genomic_DNA"/>
</dbReference>
<dbReference type="Proteomes" id="UP000811282">
    <property type="component" value="Unassembled WGS sequence"/>
</dbReference>
<evidence type="ECO:0000256" key="1">
    <source>
        <dbReference type="SAM" id="MobiDB-lite"/>
    </source>
</evidence>
<comment type="caution">
    <text evidence="2">The sequence shown here is derived from an EMBL/GenBank/DDBJ whole genome shotgun (WGS) entry which is preliminary data.</text>
</comment>
<evidence type="ECO:0000313" key="3">
    <source>
        <dbReference type="Proteomes" id="UP000811282"/>
    </source>
</evidence>
<dbReference type="InterPro" id="IPR009228">
    <property type="entry name" value="Capsid_scaffold_GpO"/>
</dbReference>
<proteinExistence type="predicted"/>
<reference evidence="2 3" key="1">
    <citation type="journal article" date="2021" name="Genome Biol. Evol.">
        <title>The evolution of interdependence in a four-way mealybug symbiosis.</title>
        <authorList>
            <person name="Garber A.I."/>
            <person name="Kupper M."/>
            <person name="Laetsch D.R."/>
            <person name="Weldon S.R."/>
            <person name="Ladinsky M.S."/>
            <person name="Bjorkman P.J."/>
            <person name="McCutcheon J.P."/>
        </authorList>
    </citation>
    <scope>NUCLEOTIDE SEQUENCE [LARGE SCALE GENOMIC DNA]</scope>
    <source>
        <strain evidence="2">SOD</strain>
    </source>
</reference>